<feature type="compositionally biased region" description="Basic residues" evidence="1">
    <location>
        <begin position="47"/>
        <end position="65"/>
    </location>
</feature>
<feature type="compositionally biased region" description="Basic and acidic residues" evidence="1">
    <location>
        <begin position="33"/>
        <end position="46"/>
    </location>
</feature>
<feature type="region of interest" description="Disordered" evidence="1">
    <location>
        <begin position="1"/>
        <end position="65"/>
    </location>
</feature>
<gene>
    <name evidence="2" type="ORF">QN277_008813</name>
</gene>
<organism evidence="2 3">
    <name type="scientific">Acacia crassicarpa</name>
    <name type="common">northern wattle</name>
    <dbReference type="NCBI Taxonomy" id="499986"/>
    <lineage>
        <taxon>Eukaryota</taxon>
        <taxon>Viridiplantae</taxon>
        <taxon>Streptophyta</taxon>
        <taxon>Embryophyta</taxon>
        <taxon>Tracheophyta</taxon>
        <taxon>Spermatophyta</taxon>
        <taxon>Magnoliopsida</taxon>
        <taxon>eudicotyledons</taxon>
        <taxon>Gunneridae</taxon>
        <taxon>Pentapetalae</taxon>
        <taxon>rosids</taxon>
        <taxon>fabids</taxon>
        <taxon>Fabales</taxon>
        <taxon>Fabaceae</taxon>
        <taxon>Caesalpinioideae</taxon>
        <taxon>mimosoid clade</taxon>
        <taxon>Acacieae</taxon>
        <taxon>Acacia</taxon>
    </lineage>
</organism>
<dbReference type="EMBL" id="JAWXYG010000013">
    <property type="protein sequence ID" value="KAK4255876.1"/>
    <property type="molecule type" value="Genomic_DNA"/>
</dbReference>
<dbReference type="Proteomes" id="UP001293593">
    <property type="component" value="Unassembled WGS sequence"/>
</dbReference>
<reference evidence="2" key="1">
    <citation type="submission" date="2023-10" db="EMBL/GenBank/DDBJ databases">
        <title>Chromosome-level genome of the transformable northern wattle, Acacia crassicarpa.</title>
        <authorList>
            <person name="Massaro I."/>
            <person name="Sinha N.R."/>
            <person name="Poethig S."/>
            <person name="Leichty A.R."/>
        </authorList>
    </citation>
    <scope>NUCLEOTIDE SEQUENCE</scope>
    <source>
        <strain evidence="2">Acra3RX</strain>
        <tissue evidence="2">Leaf</tissue>
    </source>
</reference>
<keyword evidence="3" id="KW-1185">Reference proteome</keyword>
<evidence type="ECO:0000313" key="2">
    <source>
        <dbReference type="EMBL" id="KAK4255876.1"/>
    </source>
</evidence>
<name>A0AAE1IR31_9FABA</name>
<proteinExistence type="predicted"/>
<evidence type="ECO:0000313" key="3">
    <source>
        <dbReference type="Proteomes" id="UP001293593"/>
    </source>
</evidence>
<comment type="caution">
    <text evidence="2">The sequence shown here is derived from an EMBL/GenBank/DDBJ whole genome shotgun (WGS) entry which is preliminary data.</text>
</comment>
<protein>
    <submittedName>
        <fullName evidence="2">Uncharacterized protein</fullName>
    </submittedName>
</protein>
<evidence type="ECO:0000256" key="1">
    <source>
        <dbReference type="SAM" id="MobiDB-lite"/>
    </source>
</evidence>
<dbReference type="AlphaFoldDB" id="A0AAE1IR31"/>
<sequence>MEFKNKTGYHLVPPEGQHMKESPIYNDEDGDKEADKKKKERKERMMTRRKGKGLMKVGSKSKKKGSCFPMLRLSRKKTWKNKSRSLWRK</sequence>
<accession>A0AAE1IR31</accession>